<dbReference type="InterPro" id="IPR011766">
    <property type="entry name" value="TPP_enzyme_TPP-bd"/>
</dbReference>
<keyword evidence="3 4" id="KW-0786">Thiamine pyrophosphate</keyword>
<dbReference type="GO" id="GO:0009099">
    <property type="term" value="P:L-valine biosynthetic process"/>
    <property type="evidence" value="ECO:0007669"/>
    <property type="project" value="TreeGrafter"/>
</dbReference>
<dbReference type="Pfam" id="PF00205">
    <property type="entry name" value="TPP_enzyme_M"/>
    <property type="match status" value="1"/>
</dbReference>
<dbReference type="GO" id="GO:0030976">
    <property type="term" value="F:thiamine pyrophosphate binding"/>
    <property type="evidence" value="ECO:0007669"/>
    <property type="project" value="InterPro"/>
</dbReference>
<evidence type="ECO:0000256" key="4">
    <source>
        <dbReference type="RuleBase" id="RU362132"/>
    </source>
</evidence>
<dbReference type="GO" id="GO:0009097">
    <property type="term" value="P:isoleucine biosynthetic process"/>
    <property type="evidence" value="ECO:0007669"/>
    <property type="project" value="TreeGrafter"/>
</dbReference>
<dbReference type="PANTHER" id="PTHR18968:SF13">
    <property type="entry name" value="ACETOLACTATE SYNTHASE CATALYTIC SUBUNIT, MITOCHONDRIAL"/>
    <property type="match status" value="1"/>
</dbReference>
<evidence type="ECO:0000256" key="2">
    <source>
        <dbReference type="ARBA" id="ARBA00007812"/>
    </source>
</evidence>
<dbReference type="InterPro" id="IPR012000">
    <property type="entry name" value="Thiamin_PyroP_enz_cen_dom"/>
</dbReference>
<evidence type="ECO:0000256" key="3">
    <source>
        <dbReference type="ARBA" id="ARBA00023052"/>
    </source>
</evidence>
<feature type="domain" description="Thiamine pyrophosphate enzyme TPP-binding" evidence="6">
    <location>
        <begin position="397"/>
        <end position="541"/>
    </location>
</feature>
<feature type="domain" description="Thiamine pyrophosphate enzyme central" evidence="5">
    <location>
        <begin position="193"/>
        <end position="332"/>
    </location>
</feature>
<gene>
    <name evidence="8" type="ORF">FXB38_23745</name>
</gene>
<keyword evidence="9" id="KW-1185">Reference proteome</keyword>
<organism evidence="8 9">
    <name type="scientific">Bradyrhizobium cytisi</name>
    <dbReference type="NCBI Taxonomy" id="515489"/>
    <lineage>
        <taxon>Bacteria</taxon>
        <taxon>Pseudomonadati</taxon>
        <taxon>Pseudomonadota</taxon>
        <taxon>Alphaproteobacteria</taxon>
        <taxon>Hyphomicrobiales</taxon>
        <taxon>Nitrobacteraceae</taxon>
        <taxon>Bradyrhizobium</taxon>
    </lineage>
</organism>
<dbReference type="CDD" id="cd00568">
    <property type="entry name" value="TPP_enzymes"/>
    <property type="match status" value="1"/>
</dbReference>
<reference evidence="8 9" key="1">
    <citation type="submission" date="2019-08" db="EMBL/GenBank/DDBJ databases">
        <title>Bradyrhizobium hipponensis sp. nov., a rhizobium isolated from a Lupinus angustifolius root nodule in Tunisia.</title>
        <authorList>
            <person name="Off K."/>
            <person name="Rejili M."/>
            <person name="Mars M."/>
            <person name="Brachmann A."/>
            <person name="Marin M."/>
        </authorList>
    </citation>
    <scope>NUCLEOTIDE SEQUENCE [LARGE SCALE GENOMIC DNA]</scope>
    <source>
        <strain evidence="8 9">CTAW11</strain>
    </source>
</reference>
<dbReference type="GO" id="GO:0000287">
    <property type="term" value="F:magnesium ion binding"/>
    <property type="evidence" value="ECO:0007669"/>
    <property type="project" value="InterPro"/>
</dbReference>
<feature type="domain" description="Thiamine pyrophosphate enzyme N-terminal TPP-binding" evidence="7">
    <location>
        <begin position="6"/>
        <end position="117"/>
    </location>
</feature>
<proteinExistence type="inferred from homology"/>
<protein>
    <submittedName>
        <fullName evidence="8">Acetolactate synthase catalytic subunit</fullName>
    </submittedName>
</protein>
<dbReference type="GO" id="GO:0005948">
    <property type="term" value="C:acetolactate synthase complex"/>
    <property type="evidence" value="ECO:0007669"/>
    <property type="project" value="TreeGrafter"/>
</dbReference>
<dbReference type="InterPro" id="IPR045229">
    <property type="entry name" value="TPP_enz"/>
</dbReference>
<dbReference type="SUPFAM" id="SSF52518">
    <property type="entry name" value="Thiamin diphosphate-binding fold (THDP-binding)"/>
    <property type="match status" value="2"/>
</dbReference>
<comment type="cofactor">
    <cofactor evidence="1">
        <name>thiamine diphosphate</name>
        <dbReference type="ChEBI" id="CHEBI:58937"/>
    </cofactor>
</comment>
<evidence type="ECO:0000313" key="9">
    <source>
        <dbReference type="Proteomes" id="UP000324853"/>
    </source>
</evidence>
<comment type="caution">
    <text evidence="8">The sequence shown here is derived from an EMBL/GenBank/DDBJ whole genome shotgun (WGS) entry which is preliminary data.</text>
</comment>
<dbReference type="SUPFAM" id="SSF52467">
    <property type="entry name" value="DHS-like NAD/FAD-binding domain"/>
    <property type="match status" value="1"/>
</dbReference>
<dbReference type="InterPro" id="IPR029061">
    <property type="entry name" value="THDP-binding"/>
</dbReference>
<sequence>MAEAPTVVDVVADGLVRHGVEFILGQSVPTALVLACEDRGIRNITYRQENAGGAIADGFARASGRVTAMICQNGPAAALAVAPFAESMKAGIPIVAIVQEVDRSHIGRNAFQEYDHRALFAPVAKWFHLLESADGVADHLDRAFMAATSGKPGPAVLMLPVDLQKARAGKSAHREMQLGSWPLDRPRPGDTMIAEAARLIDGARFPVVIAGGGVLNSGAGNALLRFAEKAATPVATTNMGKGAIPETHPLAMGVIGNLTGPGGLGRYTKPLVQPADVVLLIGNRTNEDGTDHWSLIPDDARVLHIDIDPQEIGRNYEAMRLVGDARATLEALTDALGGHSRDRDAIERCVADAWATFERERAPFLADAEPIRAERVLAAIQKRLGAQTIVVSDASYASSWVAGQLRITHSTTRVISPRGLAGLGWGLPLALGAKLARPAGEVIVVVGDGGFAHAWAELETAVRSGIKVTVVVLNNGVLGYQKDAEKAKFGRYTAAGHLGHVDHAAIARACGGHGETVERASHLDAAFDRAARSDVIALLDVLTDAGGHPPISLYDGTLDRLEHGRVVQDPVP</sequence>
<dbReference type="Gene3D" id="3.40.50.1220">
    <property type="entry name" value="TPP-binding domain"/>
    <property type="match status" value="1"/>
</dbReference>
<dbReference type="Proteomes" id="UP000324853">
    <property type="component" value="Unassembled WGS sequence"/>
</dbReference>
<accession>A0A5S4WVD8</accession>
<name>A0A5S4WVD8_9BRAD</name>
<dbReference type="EMBL" id="VSSR01000040">
    <property type="protein sequence ID" value="TYL80849.1"/>
    <property type="molecule type" value="Genomic_DNA"/>
</dbReference>
<comment type="similarity">
    <text evidence="2 4">Belongs to the TPP enzyme family.</text>
</comment>
<evidence type="ECO:0000259" key="6">
    <source>
        <dbReference type="Pfam" id="PF02775"/>
    </source>
</evidence>
<evidence type="ECO:0000259" key="5">
    <source>
        <dbReference type="Pfam" id="PF00205"/>
    </source>
</evidence>
<evidence type="ECO:0000259" key="7">
    <source>
        <dbReference type="Pfam" id="PF02776"/>
    </source>
</evidence>
<dbReference type="Pfam" id="PF02776">
    <property type="entry name" value="TPP_enzyme_N"/>
    <property type="match status" value="1"/>
</dbReference>
<dbReference type="AlphaFoldDB" id="A0A5S4WVD8"/>
<dbReference type="OrthoDB" id="4494979at2"/>
<dbReference type="CDD" id="cd07035">
    <property type="entry name" value="TPP_PYR_POX_like"/>
    <property type="match status" value="1"/>
</dbReference>
<evidence type="ECO:0000313" key="8">
    <source>
        <dbReference type="EMBL" id="TYL80849.1"/>
    </source>
</evidence>
<dbReference type="RefSeq" id="WP_148753389.1">
    <property type="nucleotide sequence ID" value="NZ_VSSR01000040.1"/>
</dbReference>
<dbReference type="Pfam" id="PF02775">
    <property type="entry name" value="TPP_enzyme_C"/>
    <property type="match status" value="1"/>
</dbReference>
<dbReference type="InterPro" id="IPR012001">
    <property type="entry name" value="Thiamin_PyroP_enz_TPP-bd_dom"/>
</dbReference>
<dbReference type="InterPro" id="IPR000399">
    <property type="entry name" value="TPP-bd_CS"/>
</dbReference>
<dbReference type="Gene3D" id="3.40.50.970">
    <property type="match status" value="2"/>
</dbReference>
<evidence type="ECO:0000256" key="1">
    <source>
        <dbReference type="ARBA" id="ARBA00001964"/>
    </source>
</evidence>
<dbReference type="GO" id="GO:0050660">
    <property type="term" value="F:flavin adenine dinucleotide binding"/>
    <property type="evidence" value="ECO:0007669"/>
    <property type="project" value="TreeGrafter"/>
</dbReference>
<dbReference type="PROSITE" id="PS00187">
    <property type="entry name" value="TPP_ENZYMES"/>
    <property type="match status" value="1"/>
</dbReference>
<dbReference type="InterPro" id="IPR029035">
    <property type="entry name" value="DHS-like_NAD/FAD-binding_dom"/>
</dbReference>
<dbReference type="NCBIfam" id="NF004772">
    <property type="entry name" value="PRK06112.1"/>
    <property type="match status" value="1"/>
</dbReference>
<dbReference type="GO" id="GO:0003984">
    <property type="term" value="F:acetolactate synthase activity"/>
    <property type="evidence" value="ECO:0007669"/>
    <property type="project" value="TreeGrafter"/>
</dbReference>
<dbReference type="PANTHER" id="PTHR18968">
    <property type="entry name" value="THIAMINE PYROPHOSPHATE ENZYMES"/>
    <property type="match status" value="1"/>
</dbReference>